<feature type="domain" description="LysM" evidence="11">
    <location>
        <begin position="124"/>
        <end position="169"/>
    </location>
</feature>
<dbReference type="PROSITE" id="PS51782">
    <property type="entry name" value="LYSM"/>
    <property type="match status" value="3"/>
</dbReference>
<dbReference type="Gene3D" id="1.10.510.10">
    <property type="entry name" value="Transferase(Phosphotransferase) domain 1"/>
    <property type="match status" value="1"/>
</dbReference>
<evidence type="ECO:0000256" key="4">
    <source>
        <dbReference type="ARBA" id="ARBA00022777"/>
    </source>
</evidence>
<dbReference type="InterPro" id="IPR000719">
    <property type="entry name" value="Prot_kinase_dom"/>
</dbReference>
<dbReference type="InterPro" id="IPR017441">
    <property type="entry name" value="Protein_kinase_ATP_BS"/>
</dbReference>
<reference evidence="12 13" key="1">
    <citation type="journal article" date="2024" name="Nat. Commun.">
        <title>Phylogenomics reveals the evolutionary origins of lichenization in chlorophyte algae.</title>
        <authorList>
            <person name="Puginier C."/>
            <person name="Libourel C."/>
            <person name="Otte J."/>
            <person name="Skaloud P."/>
            <person name="Haon M."/>
            <person name="Grisel S."/>
            <person name="Petersen M."/>
            <person name="Berrin J.G."/>
            <person name="Delaux P.M."/>
            <person name="Dal Grande F."/>
            <person name="Keller J."/>
        </authorList>
    </citation>
    <scope>NUCLEOTIDE SEQUENCE [LARGE SCALE GENOMIC DNA]</scope>
    <source>
        <strain evidence="12 13">SAG 2145</strain>
    </source>
</reference>
<feature type="compositionally biased region" description="Low complexity" evidence="7">
    <location>
        <begin position="342"/>
        <end position="351"/>
    </location>
</feature>
<dbReference type="Proteomes" id="UP001438707">
    <property type="component" value="Unassembled WGS sequence"/>
</dbReference>
<feature type="domain" description="LysM" evidence="11">
    <location>
        <begin position="198"/>
        <end position="244"/>
    </location>
</feature>
<dbReference type="InterPro" id="IPR018392">
    <property type="entry name" value="LysM"/>
</dbReference>
<accession>A0AAW1RSJ0</accession>
<feature type="region of interest" description="Disordered" evidence="7">
    <location>
        <begin position="341"/>
        <end position="381"/>
    </location>
</feature>
<dbReference type="SMART" id="SM00220">
    <property type="entry name" value="S_TKc"/>
    <property type="match status" value="1"/>
</dbReference>
<dbReference type="Gene3D" id="1.20.5.510">
    <property type="entry name" value="Single helix bin"/>
    <property type="match status" value="1"/>
</dbReference>
<dbReference type="PROSITE" id="PS00107">
    <property type="entry name" value="PROTEIN_KINASE_ATP"/>
    <property type="match status" value="1"/>
</dbReference>
<dbReference type="GO" id="GO:0005886">
    <property type="term" value="C:plasma membrane"/>
    <property type="evidence" value="ECO:0007669"/>
    <property type="project" value="UniProtKB-ARBA"/>
</dbReference>
<evidence type="ECO:0000259" key="11">
    <source>
        <dbReference type="PROSITE" id="PS51782"/>
    </source>
</evidence>
<dbReference type="InterPro" id="IPR036779">
    <property type="entry name" value="LysM_dom_sf"/>
</dbReference>
<keyword evidence="3 6" id="KW-0547">Nucleotide-binding</keyword>
<keyword evidence="2" id="KW-0808">Transferase</keyword>
<dbReference type="SUPFAM" id="SSF56112">
    <property type="entry name" value="Protein kinase-like (PK-like)"/>
    <property type="match status" value="1"/>
</dbReference>
<evidence type="ECO:0000256" key="3">
    <source>
        <dbReference type="ARBA" id="ARBA00022741"/>
    </source>
</evidence>
<dbReference type="PANTHER" id="PTHR44329">
    <property type="entry name" value="SERINE/THREONINE-PROTEIN KINASE TNNI3K-RELATED"/>
    <property type="match status" value="1"/>
</dbReference>
<dbReference type="InterPro" id="IPR011009">
    <property type="entry name" value="Kinase-like_dom_sf"/>
</dbReference>
<evidence type="ECO:0000313" key="12">
    <source>
        <dbReference type="EMBL" id="KAK9836553.1"/>
    </source>
</evidence>
<dbReference type="PROSITE" id="PS50011">
    <property type="entry name" value="PROTEIN_KINASE_DOM"/>
    <property type="match status" value="1"/>
</dbReference>
<evidence type="ECO:0000256" key="7">
    <source>
        <dbReference type="SAM" id="MobiDB-lite"/>
    </source>
</evidence>
<dbReference type="CDD" id="cd13999">
    <property type="entry name" value="STKc_MAP3K-like"/>
    <property type="match status" value="1"/>
</dbReference>
<name>A0AAW1RSJ0_9CHLO</name>
<proteinExistence type="predicted"/>
<dbReference type="Pfam" id="PF07714">
    <property type="entry name" value="PK_Tyr_Ser-Thr"/>
    <property type="match status" value="1"/>
</dbReference>
<dbReference type="InterPro" id="IPR008271">
    <property type="entry name" value="Ser/Thr_kinase_AS"/>
</dbReference>
<keyword evidence="13" id="KW-1185">Reference proteome</keyword>
<evidence type="ECO:0000259" key="10">
    <source>
        <dbReference type="PROSITE" id="PS50011"/>
    </source>
</evidence>
<dbReference type="GO" id="GO:0005524">
    <property type="term" value="F:ATP binding"/>
    <property type="evidence" value="ECO:0007669"/>
    <property type="project" value="UniProtKB-UniRule"/>
</dbReference>
<gene>
    <name evidence="12" type="ORF">WJX74_003018</name>
</gene>
<dbReference type="CDD" id="cd00118">
    <property type="entry name" value="LysM"/>
    <property type="match status" value="2"/>
</dbReference>
<evidence type="ECO:0000256" key="1">
    <source>
        <dbReference type="ARBA" id="ARBA00022527"/>
    </source>
</evidence>
<evidence type="ECO:0000256" key="8">
    <source>
        <dbReference type="SAM" id="Phobius"/>
    </source>
</evidence>
<keyword evidence="9" id="KW-0732">Signal</keyword>
<keyword evidence="4" id="KW-0418">Kinase</keyword>
<organism evidence="12 13">
    <name type="scientific">Apatococcus lobatus</name>
    <dbReference type="NCBI Taxonomy" id="904363"/>
    <lineage>
        <taxon>Eukaryota</taxon>
        <taxon>Viridiplantae</taxon>
        <taxon>Chlorophyta</taxon>
        <taxon>core chlorophytes</taxon>
        <taxon>Trebouxiophyceae</taxon>
        <taxon>Chlorellales</taxon>
        <taxon>Chlorellaceae</taxon>
        <taxon>Apatococcus</taxon>
    </lineage>
</organism>
<dbReference type="AlphaFoldDB" id="A0AAW1RSJ0"/>
<dbReference type="Gene3D" id="3.10.350.10">
    <property type="entry name" value="LysM domain"/>
    <property type="match status" value="3"/>
</dbReference>
<keyword evidence="8" id="KW-0812">Transmembrane</keyword>
<dbReference type="SUPFAM" id="SSF54106">
    <property type="entry name" value="LysM domain"/>
    <property type="match status" value="3"/>
</dbReference>
<evidence type="ECO:0000256" key="5">
    <source>
        <dbReference type="ARBA" id="ARBA00022840"/>
    </source>
</evidence>
<comment type="caution">
    <text evidence="12">The sequence shown here is derived from an EMBL/GenBank/DDBJ whole genome shotgun (WGS) entry which is preliminary data.</text>
</comment>
<evidence type="ECO:0000256" key="6">
    <source>
        <dbReference type="PROSITE-ProRule" id="PRU10141"/>
    </source>
</evidence>
<feature type="signal peptide" evidence="9">
    <location>
        <begin position="1"/>
        <end position="23"/>
    </location>
</feature>
<keyword evidence="8" id="KW-1133">Transmembrane helix</keyword>
<keyword evidence="8" id="KW-0472">Membrane</keyword>
<evidence type="ECO:0000256" key="9">
    <source>
        <dbReference type="SAM" id="SignalP"/>
    </source>
</evidence>
<dbReference type="GO" id="GO:0004674">
    <property type="term" value="F:protein serine/threonine kinase activity"/>
    <property type="evidence" value="ECO:0007669"/>
    <property type="project" value="UniProtKB-KW"/>
</dbReference>
<keyword evidence="5 6" id="KW-0067">ATP-binding</keyword>
<dbReference type="SMART" id="SM00257">
    <property type="entry name" value="LysM"/>
    <property type="match status" value="3"/>
</dbReference>
<feature type="compositionally biased region" description="Polar residues" evidence="7">
    <location>
        <begin position="312"/>
        <end position="321"/>
    </location>
</feature>
<dbReference type="PROSITE" id="PS00108">
    <property type="entry name" value="PROTEIN_KINASE_ST"/>
    <property type="match status" value="1"/>
</dbReference>
<keyword evidence="1" id="KW-0723">Serine/threonine-protein kinase</keyword>
<dbReference type="EMBL" id="JALJOS010000007">
    <property type="protein sequence ID" value="KAK9836553.1"/>
    <property type="molecule type" value="Genomic_DNA"/>
</dbReference>
<sequence length="690" mass="73139">MFKSWITTSSVCWILLSLSKGHASRILPSSTWQDIHPAPTRHLTQVCPSTGGTRIVRSGDTLSDIATTCGTTTQCLQTANSISNADQINVGQVLQVPSSCATSTSPSPAASAPSPSSGCPAATGSYTVKTGDQLSAIATTCGTTTACLQSANPVITNPDLIQLGQTIRVPASCANSPSSAPPAASPGSSSDCGAAYTKDYSLQTGDTIFNIASTCGVRQDCLVTSNPSIAANPASVIAGQHIKIPASCGLSSSTAVPQASKSSGSNTGAIAGGVVGGVVGAALVLAIVAFFLLRRRRSQQSTRPIDRKLTNPWDQPLNSKPSGRRNLRDWIVGRPSREAVYTGATTTTATTDSLGVPIQMGSSGKMAPLHSREFNPEDADNPTVMSFDDMDLGVGPAERGSAPLTNVEHTKMMIDQDLPGELQEFWRYDRKQLKVHLDGQGKPVTLGRGAFGTVYKGTLGLRTVAIKVVHSTSEEEQARFVQEIARLRVLRDPNIVMFLGASLQASRTVLVMEYLPGGNLWDALGKDVIEHEGDRQLQWYRGGHQIALDIARGLFYLHDKGIVHLDLKTPNILLDEHNNARIADIGLSKVLAGQDVQASPGTTLWASPEQIQRKLCSQSSDIYSFGVILWEICSGLPLKNRVLGPLRVPEDCPKAVADLVNLCCQQSPAARPAIDAIFNVLKAAPKSLYA</sequence>
<dbReference type="InterPro" id="IPR051681">
    <property type="entry name" value="Ser/Thr_Kinases-Pseudokinases"/>
</dbReference>
<feature type="domain" description="LysM" evidence="11">
    <location>
        <begin position="52"/>
        <end position="96"/>
    </location>
</feature>
<feature type="transmembrane region" description="Helical" evidence="8">
    <location>
        <begin position="269"/>
        <end position="293"/>
    </location>
</feature>
<dbReference type="InterPro" id="IPR001245">
    <property type="entry name" value="Ser-Thr/Tyr_kinase_cat_dom"/>
</dbReference>
<feature type="binding site" evidence="6">
    <location>
        <position position="467"/>
    </location>
    <ligand>
        <name>ATP</name>
        <dbReference type="ChEBI" id="CHEBI:30616"/>
    </ligand>
</feature>
<protein>
    <submittedName>
        <fullName evidence="12">Uncharacterized protein</fullName>
    </submittedName>
</protein>
<feature type="domain" description="Protein kinase" evidence="10">
    <location>
        <begin position="440"/>
        <end position="689"/>
    </location>
</feature>
<evidence type="ECO:0000313" key="13">
    <source>
        <dbReference type="Proteomes" id="UP001438707"/>
    </source>
</evidence>
<dbReference type="Pfam" id="PF01476">
    <property type="entry name" value="LysM"/>
    <property type="match status" value="3"/>
</dbReference>
<evidence type="ECO:0000256" key="2">
    <source>
        <dbReference type="ARBA" id="ARBA00022679"/>
    </source>
</evidence>
<feature type="chain" id="PRO_5043463773" evidence="9">
    <location>
        <begin position="24"/>
        <end position="690"/>
    </location>
</feature>
<feature type="region of interest" description="Disordered" evidence="7">
    <location>
        <begin position="301"/>
        <end position="329"/>
    </location>
</feature>